<keyword evidence="2" id="KW-1185">Reference proteome</keyword>
<accession>A0ACC0C1E5</accession>
<evidence type="ECO:0000313" key="1">
    <source>
        <dbReference type="EMBL" id="KAI5678705.1"/>
    </source>
</evidence>
<dbReference type="EMBL" id="CM044702">
    <property type="protein sequence ID" value="KAI5678705.1"/>
    <property type="molecule type" value="Genomic_DNA"/>
</dbReference>
<gene>
    <name evidence="1" type="ORF">M9H77_09655</name>
</gene>
<proteinExistence type="predicted"/>
<comment type="caution">
    <text evidence="1">The sequence shown here is derived from an EMBL/GenBank/DDBJ whole genome shotgun (WGS) entry which is preliminary data.</text>
</comment>
<dbReference type="Proteomes" id="UP001060085">
    <property type="component" value="Linkage Group LG02"/>
</dbReference>
<name>A0ACC0C1E5_CATRO</name>
<sequence length="114" mass="13414">MEDFRCKERYVEMMVSESKLLKHANKVYTIGAYRLFEKYCMKFPEYYQGLLAISDKYIFKRWTKHIDFSLSNSSVGDVGKISKKNIAKVGFSNIKNLVGRYAKGEHNIRKKLSR</sequence>
<organism evidence="1 2">
    <name type="scientific">Catharanthus roseus</name>
    <name type="common">Madagascar periwinkle</name>
    <name type="synonym">Vinca rosea</name>
    <dbReference type="NCBI Taxonomy" id="4058"/>
    <lineage>
        <taxon>Eukaryota</taxon>
        <taxon>Viridiplantae</taxon>
        <taxon>Streptophyta</taxon>
        <taxon>Embryophyta</taxon>
        <taxon>Tracheophyta</taxon>
        <taxon>Spermatophyta</taxon>
        <taxon>Magnoliopsida</taxon>
        <taxon>eudicotyledons</taxon>
        <taxon>Gunneridae</taxon>
        <taxon>Pentapetalae</taxon>
        <taxon>asterids</taxon>
        <taxon>lamiids</taxon>
        <taxon>Gentianales</taxon>
        <taxon>Apocynaceae</taxon>
        <taxon>Rauvolfioideae</taxon>
        <taxon>Vinceae</taxon>
        <taxon>Catharanthinae</taxon>
        <taxon>Catharanthus</taxon>
    </lineage>
</organism>
<evidence type="ECO:0000313" key="2">
    <source>
        <dbReference type="Proteomes" id="UP001060085"/>
    </source>
</evidence>
<reference evidence="2" key="1">
    <citation type="journal article" date="2023" name="Nat. Plants">
        <title>Single-cell RNA sequencing provides a high-resolution roadmap for understanding the multicellular compartmentation of specialized metabolism.</title>
        <authorList>
            <person name="Sun S."/>
            <person name="Shen X."/>
            <person name="Li Y."/>
            <person name="Li Y."/>
            <person name="Wang S."/>
            <person name="Li R."/>
            <person name="Zhang H."/>
            <person name="Shen G."/>
            <person name="Guo B."/>
            <person name="Wei J."/>
            <person name="Xu J."/>
            <person name="St-Pierre B."/>
            <person name="Chen S."/>
            <person name="Sun C."/>
        </authorList>
    </citation>
    <scope>NUCLEOTIDE SEQUENCE [LARGE SCALE GENOMIC DNA]</scope>
</reference>
<protein>
    <submittedName>
        <fullName evidence="1">Uncharacterized protein</fullName>
    </submittedName>
</protein>